<keyword evidence="1" id="KW-0472">Membrane</keyword>
<dbReference type="InterPro" id="IPR014562">
    <property type="entry name" value="UCP030959_TPR_rpt-cont"/>
</dbReference>
<keyword evidence="1" id="KW-0812">Transmembrane</keyword>
<feature type="transmembrane region" description="Helical" evidence="1">
    <location>
        <begin position="6"/>
        <end position="22"/>
    </location>
</feature>
<dbReference type="EMBL" id="UINC01000915">
    <property type="protein sequence ID" value="SUZ63380.1"/>
    <property type="molecule type" value="Genomic_DNA"/>
</dbReference>
<evidence type="ECO:0000256" key="1">
    <source>
        <dbReference type="SAM" id="Phobius"/>
    </source>
</evidence>
<dbReference type="Gene3D" id="1.25.40.10">
    <property type="entry name" value="Tetratricopeptide repeat domain"/>
    <property type="match status" value="1"/>
</dbReference>
<protein>
    <submittedName>
        <fullName evidence="2">Uncharacterized protein</fullName>
    </submittedName>
</protein>
<keyword evidence="1" id="KW-1133">Transmembrane helix</keyword>
<feature type="transmembrane region" description="Helical" evidence="1">
    <location>
        <begin position="29"/>
        <end position="48"/>
    </location>
</feature>
<accession>A0A381P8Z1</accession>
<proteinExistence type="predicted"/>
<dbReference type="Pfam" id="PF14559">
    <property type="entry name" value="TPR_19"/>
    <property type="match status" value="1"/>
</dbReference>
<evidence type="ECO:0000313" key="2">
    <source>
        <dbReference type="EMBL" id="SUZ63380.1"/>
    </source>
</evidence>
<dbReference type="AlphaFoldDB" id="A0A381P8Z1"/>
<dbReference type="SUPFAM" id="SSF48452">
    <property type="entry name" value="TPR-like"/>
    <property type="match status" value="1"/>
</dbReference>
<sequence length="251" mass="28824">MRNEPLFYLSLIIQIFMLVHVFRTRRPIYWAFIIFFTPLLGSLIYFIVELLPEIMGNPKTKKTFRGIRKSVNPGANIQKLEKTHKLSGSVDAARHLAKTLIENNRAEEAIKHYKSTLKGIYADDPDLLLGLAEAEFANQEYEKTIKTLDKLRVKNPSYRSASGHLMYARSLVYCNATETAKEEYESVITYFSGAEARCRYAELLETTGACDEALELYTEIVNEADLAPQHYNKTQKMWVVKSKEAIKRLSK</sequence>
<organism evidence="2">
    <name type="scientific">marine metagenome</name>
    <dbReference type="NCBI Taxonomy" id="408172"/>
    <lineage>
        <taxon>unclassified sequences</taxon>
        <taxon>metagenomes</taxon>
        <taxon>ecological metagenomes</taxon>
    </lineage>
</organism>
<reference evidence="2" key="1">
    <citation type="submission" date="2018-05" db="EMBL/GenBank/DDBJ databases">
        <authorList>
            <person name="Lanie J.A."/>
            <person name="Ng W.-L."/>
            <person name="Kazmierczak K.M."/>
            <person name="Andrzejewski T.M."/>
            <person name="Davidsen T.M."/>
            <person name="Wayne K.J."/>
            <person name="Tettelin H."/>
            <person name="Glass J.I."/>
            <person name="Rusch D."/>
            <person name="Podicherti R."/>
            <person name="Tsui H.-C.T."/>
            <person name="Winkler M.E."/>
        </authorList>
    </citation>
    <scope>NUCLEOTIDE SEQUENCE</scope>
</reference>
<dbReference type="PIRSF" id="PIRSF030959">
    <property type="entry name" value="UCP030959"/>
    <property type="match status" value="1"/>
</dbReference>
<dbReference type="InterPro" id="IPR011990">
    <property type="entry name" value="TPR-like_helical_dom_sf"/>
</dbReference>
<gene>
    <name evidence="2" type="ORF">METZ01_LOCUS16234</name>
</gene>
<name>A0A381P8Z1_9ZZZZ</name>